<feature type="non-terminal residue" evidence="2">
    <location>
        <position position="247"/>
    </location>
</feature>
<feature type="region of interest" description="Disordered" evidence="1">
    <location>
        <begin position="15"/>
        <end position="49"/>
    </location>
</feature>
<dbReference type="EMBL" id="JAHRHJ020000011">
    <property type="protein sequence ID" value="KAH9295461.1"/>
    <property type="molecule type" value="Genomic_DNA"/>
</dbReference>
<accession>A0AA38C6E2</accession>
<sequence length="247" mass="28513">IQVPSHHMARTHFASVTEEAKGDDPPIVDGDTSDGPSEPIRSDIHEPPIEYKTEYVNGRIRYVCQHGSCADSGDVRFSELHRLNRHRQVEHNLPSMEPRKRGRKHTGKRSPISQDRSRAYVQKREADVNYVLRQRFYLQRRRVIDRVCKKECKYRFEELSREGKREVDDAMRAYDSAEMRKAREEHWLRVRGNKNSNIITEEAREEGGTSSKNVDPPTNDNVDVCDKTPPSQSTCGLDLIGDIASRE</sequence>
<organism evidence="2 3">
    <name type="scientific">Taxus chinensis</name>
    <name type="common">Chinese yew</name>
    <name type="synonym">Taxus wallichiana var. chinensis</name>
    <dbReference type="NCBI Taxonomy" id="29808"/>
    <lineage>
        <taxon>Eukaryota</taxon>
        <taxon>Viridiplantae</taxon>
        <taxon>Streptophyta</taxon>
        <taxon>Embryophyta</taxon>
        <taxon>Tracheophyta</taxon>
        <taxon>Spermatophyta</taxon>
        <taxon>Pinopsida</taxon>
        <taxon>Pinidae</taxon>
        <taxon>Conifers II</taxon>
        <taxon>Cupressales</taxon>
        <taxon>Taxaceae</taxon>
        <taxon>Taxus</taxon>
    </lineage>
</organism>
<dbReference type="AlphaFoldDB" id="A0AA38C6E2"/>
<protein>
    <submittedName>
        <fullName evidence="2">Uncharacterized protein</fullName>
    </submittedName>
</protein>
<proteinExistence type="predicted"/>
<name>A0AA38C6E2_TAXCH</name>
<gene>
    <name evidence="2" type="ORF">KI387_039049</name>
</gene>
<feature type="compositionally biased region" description="Polar residues" evidence="1">
    <location>
        <begin position="208"/>
        <end position="221"/>
    </location>
</feature>
<evidence type="ECO:0000313" key="2">
    <source>
        <dbReference type="EMBL" id="KAH9295461.1"/>
    </source>
</evidence>
<feature type="region of interest" description="Disordered" evidence="1">
    <location>
        <begin position="198"/>
        <end position="237"/>
    </location>
</feature>
<evidence type="ECO:0000313" key="3">
    <source>
        <dbReference type="Proteomes" id="UP000824469"/>
    </source>
</evidence>
<feature type="compositionally biased region" description="Basic and acidic residues" evidence="1">
    <location>
        <begin position="40"/>
        <end position="49"/>
    </location>
</feature>
<feature type="region of interest" description="Disordered" evidence="1">
    <location>
        <begin position="86"/>
        <end position="118"/>
    </location>
</feature>
<comment type="caution">
    <text evidence="2">The sequence shown here is derived from an EMBL/GenBank/DDBJ whole genome shotgun (WGS) entry which is preliminary data.</text>
</comment>
<keyword evidence="3" id="KW-1185">Reference proteome</keyword>
<dbReference type="Proteomes" id="UP000824469">
    <property type="component" value="Unassembled WGS sequence"/>
</dbReference>
<feature type="non-terminal residue" evidence="2">
    <location>
        <position position="1"/>
    </location>
</feature>
<evidence type="ECO:0000256" key="1">
    <source>
        <dbReference type="SAM" id="MobiDB-lite"/>
    </source>
</evidence>
<reference evidence="2 3" key="1">
    <citation type="journal article" date="2021" name="Nat. Plants">
        <title>The Taxus genome provides insights into paclitaxel biosynthesis.</title>
        <authorList>
            <person name="Xiong X."/>
            <person name="Gou J."/>
            <person name="Liao Q."/>
            <person name="Li Y."/>
            <person name="Zhou Q."/>
            <person name="Bi G."/>
            <person name="Li C."/>
            <person name="Du R."/>
            <person name="Wang X."/>
            <person name="Sun T."/>
            <person name="Guo L."/>
            <person name="Liang H."/>
            <person name="Lu P."/>
            <person name="Wu Y."/>
            <person name="Zhang Z."/>
            <person name="Ro D.K."/>
            <person name="Shang Y."/>
            <person name="Huang S."/>
            <person name="Yan J."/>
        </authorList>
    </citation>
    <scope>NUCLEOTIDE SEQUENCE [LARGE SCALE GENOMIC DNA]</scope>
    <source>
        <strain evidence="2">Ta-2019</strain>
    </source>
</reference>